<dbReference type="Gene3D" id="3.30.70.330">
    <property type="match status" value="1"/>
</dbReference>
<dbReference type="GO" id="GO:0005685">
    <property type="term" value="C:U1 snRNP"/>
    <property type="evidence" value="ECO:0007669"/>
    <property type="project" value="TreeGrafter"/>
</dbReference>
<dbReference type="GO" id="GO:0071004">
    <property type="term" value="C:U2-type prespliceosome"/>
    <property type="evidence" value="ECO:0007669"/>
    <property type="project" value="TreeGrafter"/>
</dbReference>
<name>A0A1X7R396_9SACH</name>
<evidence type="ECO:0000259" key="7">
    <source>
        <dbReference type="PROSITE" id="PS50102"/>
    </source>
</evidence>
<dbReference type="STRING" id="1789683.A0A1X7R396"/>
<feature type="compositionally biased region" description="Polar residues" evidence="6">
    <location>
        <begin position="214"/>
        <end position="223"/>
    </location>
</feature>
<dbReference type="GO" id="GO:0000398">
    <property type="term" value="P:mRNA splicing, via spliceosome"/>
    <property type="evidence" value="ECO:0007669"/>
    <property type="project" value="TreeGrafter"/>
</dbReference>
<dbReference type="SUPFAM" id="SSF54928">
    <property type="entry name" value="RNA-binding domain, RBD"/>
    <property type="match status" value="1"/>
</dbReference>
<sequence length="280" mass="32509">MYNLSKYPNDVAQLFAPPPPLPYKKPIDYPQKERRTVPNITPVSQTLKQHLSIYCKQFPKGTPNCQFQPQTNIKQRLRQNNRLIQERLRQWDPTNDIHMAQTDPFRTIFVGRLPYNITEVDLQKAFGNYGSIEKLRVVRDRESKSKGYGFVVFVDPMAAKTVTRECGVHRGIEIGGRRCIVDIERGRTTKYFTPRRLGGGLGGRGYTQQNQLLSQSRFSSQHSRIPFSRPSRFARDSIPQHQPYQDELPDNTVPTTSYKSRTTRTRDNNDNSEQDRMPDY</sequence>
<dbReference type="OrthoDB" id="4207594at2759"/>
<dbReference type="PANTHER" id="PTHR13952">
    <property type="entry name" value="U1 SMALL NUCLEAR RIBONUCLEOPROTEIN 70 KD"/>
    <property type="match status" value="1"/>
</dbReference>
<dbReference type="EMBL" id="FXLY01000004">
    <property type="protein sequence ID" value="SMN19930.1"/>
    <property type="molecule type" value="Genomic_DNA"/>
</dbReference>
<dbReference type="InterPro" id="IPR022023">
    <property type="entry name" value="U1snRNP70_N"/>
</dbReference>
<dbReference type="GO" id="GO:0003729">
    <property type="term" value="F:mRNA binding"/>
    <property type="evidence" value="ECO:0007669"/>
    <property type="project" value="TreeGrafter"/>
</dbReference>
<dbReference type="InterPro" id="IPR012677">
    <property type="entry name" value="Nucleotide-bd_a/b_plait_sf"/>
</dbReference>
<dbReference type="CDD" id="cd21615">
    <property type="entry name" value="RRM_SNP1_like"/>
    <property type="match status" value="1"/>
</dbReference>
<dbReference type="PANTHER" id="PTHR13952:SF5">
    <property type="entry name" value="U1 SMALL NUCLEAR RIBONUCLEOPROTEIN 70 KDA"/>
    <property type="match status" value="1"/>
</dbReference>
<evidence type="ECO:0000313" key="8">
    <source>
        <dbReference type="EMBL" id="SMN19930.1"/>
    </source>
</evidence>
<evidence type="ECO:0000256" key="1">
    <source>
        <dbReference type="ARBA" id="ARBA00004123"/>
    </source>
</evidence>
<feature type="domain" description="RRM" evidence="7">
    <location>
        <begin position="106"/>
        <end position="186"/>
    </location>
</feature>
<evidence type="ECO:0000256" key="2">
    <source>
        <dbReference type="ARBA" id="ARBA00022884"/>
    </source>
</evidence>
<dbReference type="GO" id="GO:0030619">
    <property type="term" value="F:U1 snRNA binding"/>
    <property type="evidence" value="ECO:0007669"/>
    <property type="project" value="TreeGrafter"/>
</dbReference>
<evidence type="ECO:0000256" key="6">
    <source>
        <dbReference type="SAM" id="MobiDB-lite"/>
    </source>
</evidence>
<dbReference type="InterPro" id="IPR000504">
    <property type="entry name" value="RRM_dom"/>
</dbReference>
<dbReference type="Pfam" id="PF00076">
    <property type="entry name" value="RRM_1"/>
    <property type="match status" value="1"/>
</dbReference>
<feature type="compositionally biased region" description="Basic and acidic residues" evidence="6">
    <location>
        <begin position="264"/>
        <end position="280"/>
    </location>
</feature>
<keyword evidence="2 5" id="KW-0694">RNA-binding</keyword>
<proteinExistence type="predicted"/>
<dbReference type="Pfam" id="PF12220">
    <property type="entry name" value="U1snRNP70_N"/>
    <property type="match status" value="1"/>
</dbReference>
<accession>A0A1X7R396</accession>
<dbReference type="GO" id="GO:0071011">
    <property type="term" value="C:precatalytic spliceosome"/>
    <property type="evidence" value="ECO:0007669"/>
    <property type="project" value="TreeGrafter"/>
</dbReference>
<comment type="subcellular location">
    <subcellularLocation>
        <location evidence="1">Nucleus</location>
    </subcellularLocation>
</comment>
<gene>
    <name evidence="8" type="ORF">KASA_0O05478G</name>
</gene>
<dbReference type="InterPro" id="IPR051183">
    <property type="entry name" value="U1_U11-U12_snRNP_70-35kDa"/>
</dbReference>
<reference evidence="8 9" key="1">
    <citation type="submission" date="2017-04" db="EMBL/GenBank/DDBJ databases">
        <authorList>
            <person name="Afonso C.L."/>
            <person name="Miller P.J."/>
            <person name="Scott M.A."/>
            <person name="Spackman E."/>
            <person name="Goraichik I."/>
            <person name="Dimitrov K.M."/>
            <person name="Suarez D.L."/>
            <person name="Swayne D.E."/>
        </authorList>
    </citation>
    <scope>NUCLEOTIDE SEQUENCE [LARGE SCALE GENOMIC DNA]</scope>
</reference>
<evidence type="ECO:0000256" key="4">
    <source>
        <dbReference type="ARBA" id="ARBA00023274"/>
    </source>
</evidence>
<dbReference type="SMART" id="SM00360">
    <property type="entry name" value="RRM"/>
    <property type="match status" value="1"/>
</dbReference>
<protein>
    <submittedName>
        <fullName evidence="8">Similar to Saccharomyces cerevisiae YIL061C SNP1 Component of U1 snRNP required for mRNA splicing via spliceosome</fullName>
    </submittedName>
</protein>
<organism evidence="8 9">
    <name type="scientific">Maudiozyma saulgeensis</name>
    <dbReference type="NCBI Taxonomy" id="1789683"/>
    <lineage>
        <taxon>Eukaryota</taxon>
        <taxon>Fungi</taxon>
        <taxon>Dikarya</taxon>
        <taxon>Ascomycota</taxon>
        <taxon>Saccharomycotina</taxon>
        <taxon>Saccharomycetes</taxon>
        <taxon>Saccharomycetales</taxon>
        <taxon>Saccharomycetaceae</taxon>
        <taxon>Maudiozyma</taxon>
    </lineage>
</organism>
<keyword evidence="3" id="KW-0539">Nucleus</keyword>
<keyword evidence="9" id="KW-1185">Reference proteome</keyword>
<evidence type="ECO:0000256" key="5">
    <source>
        <dbReference type="PROSITE-ProRule" id="PRU00176"/>
    </source>
</evidence>
<evidence type="ECO:0000313" key="9">
    <source>
        <dbReference type="Proteomes" id="UP000196158"/>
    </source>
</evidence>
<keyword evidence="4" id="KW-0687">Ribonucleoprotein</keyword>
<dbReference type="AlphaFoldDB" id="A0A1X7R396"/>
<dbReference type="Proteomes" id="UP000196158">
    <property type="component" value="Unassembled WGS sequence"/>
</dbReference>
<dbReference type="PROSITE" id="PS50102">
    <property type="entry name" value="RRM"/>
    <property type="match status" value="1"/>
</dbReference>
<dbReference type="InterPro" id="IPR035979">
    <property type="entry name" value="RBD_domain_sf"/>
</dbReference>
<evidence type="ECO:0000256" key="3">
    <source>
        <dbReference type="ARBA" id="ARBA00023242"/>
    </source>
</evidence>
<feature type="region of interest" description="Disordered" evidence="6">
    <location>
        <begin position="214"/>
        <end position="280"/>
    </location>
</feature>